<dbReference type="SUPFAM" id="SSF75005">
    <property type="entry name" value="Arabinanase/levansucrase/invertase"/>
    <property type="match status" value="1"/>
</dbReference>
<keyword evidence="4" id="KW-0119">Carbohydrate metabolism</keyword>
<comment type="similarity">
    <text evidence="1 7">Belongs to the glycosyl hydrolase 43 family.</text>
</comment>
<dbReference type="InterPro" id="IPR023296">
    <property type="entry name" value="Glyco_hydro_beta-prop_sf"/>
</dbReference>
<dbReference type="Proteomes" id="UP000094067">
    <property type="component" value="Unassembled WGS sequence"/>
</dbReference>
<comment type="caution">
    <text evidence="8">The sequence shown here is derived from an EMBL/GenBank/DDBJ whole genome shotgun (WGS) entry which is preliminary data.</text>
</comment>
<proteinExistence type="inferred from homology"/>
<dbReference type="GO" id="GO:0045493">
    <property type="term" value="P:xylan catabolic process"/>
    <property type="evidence" value="ECO:0007669"/>
    <property type="project" value="UniProtKB-KW"/>
</dbReference>
<dbReference type="CDD" id="cd18620">
    <property type="entry name" value="GH43_XylA-like"/>
    <property type="match status" value="1"/>
</dbReference>
<keyword evidence="3 7" id="KW-0378">Hydrolase</keyword>
<dbReference type="PATRIC" id="fig|1432052.4.peg.4781"/>
<evidence type="ECO:0000256" key="3">
    <source>
        <dbReference type="ARBA" id="ARBA00022801"/>
    </source>
</evidence>
<gene>
    <name evidence="8" type="primary">xylA_2</name>
    <name evidence="8" type="ORF">BEI61_04311</name>
</gene>
<evidence type="ECO:0000256" key="2">
    <source>
        <dbReference type="ARBA" id="ARBA00022651"/>
    </source>
</evidence>
<evidence type="ECO:0000313" key="9">
    <source>
        <dbReference type="Proteomes" id="UP000094067"/>
    </source>
</evidence>
<keyword evidence="2" id="KW-0624">Polysaccharide degradation</keyword>
<evidence type="ECO:0000256" key="7">
    <source>
        <dbReference type="RuleBase" id="RU361187"/>
    </source>
</evidence>
<dbReference type="RefSeq" id="WP_069153963.1">
    <property type="nucleotide sequence ID" value="NZ_MCGH01000003.1"/>
</dbReference>
<name>A0A1E3A424_9FIRM</name>
<evidence type="ECO:0000256" key="4">
    <source>
        <dbReference type="ARBA" id="ARBA00023277"/>
    </source>
</evidence>
<evidence type="ECO:0000256" key="1">
    <source>
        <dbReference type="ARBA" id="ARBA00009865"/>
    </source>
</evidence>
<evidence type="ECO:0000256" key="6">
    <source>
        <dbReference type="PIRSR" id="PIRSR606710-2"/>
    </source>
</evidence>
<evidence type="ECO:0000256" key="5">
    <source>
        <dbReference type="ARBA" id="ARBA00023295"/>
    </source>
</evidence>
<keyword evidence="5 7" id="KW-0326">Glycosidase</keyword>
<protein>
    <submittedName>
        <fullName evidence="8">Xylosidase/arabinosidase</fullName>
    </submittedName>
</protein>
<dbReference type="GO" id="GO:0004553">
    <property type="term" value="F:hydrolase activity, hydrolyzing O-glycosyl compounds"/>
    <property type="evidence" value="ECO:0007669"/>
    <property type="project" value="InterPro"/>
</dbReference>
<dbReference type="PANTHER" id="PTHR43772:SF2">
    <property type="entry name" value="PUTATIVE (AFU_ORTHOLOGUE AFUA_2G04480)-RELATED"/>
    <property type="match status" value="1"/>
</dbReference>
<dbReference type="InterPro" id="IPR052176">
    <property type="entry name" value="Glycosyl_Hydrlase_43_Enz"/>
</dbReference>
<dbReference type="InterPro" id="IPR006710">
    <property type="entry name" value="Glyco_hydro_43"/>
</dbReference>
<evidence type="ECO:0000313" key="8">
    <source>
        <dbReference type="EMBL" id="ODM03513.1"/>
    </source>
</evidence>
<feature type="site" description="Important for catalytic activity, responsible for pKa modulation of the active site Glu and correct orientation of both the proton donor and substrate" evidence="6">
    <location>
        <position position="173"/>
    </location>
</feature>
<dbReference type="Gene3D" id="2.115.10.20">
    <property type="entry name" value="Glycosyl hydrolase domain, family 43"/>
    <property type="match status" value="1"/>
</dbReference>
<reference evidence="8 9" key="1">
    <citation type="submission" date="2016-07" db="EMBL/GenBank/DDBJ databases">
        <title>Characterization of isolates of Eisenbergiella tayi derived from blood cultures, using whole genome sequencing.</title>
        <authorList>
            <person name="Burdz T."/>
            <person name="Wiebe D."/>
            <person name="Huynh C."/>
            <person name="Bernard K."/>
        </authorList>
    </citation>
    <scope>NUCLEOTIDE SEQUENCE [LARGE SCALE GENOMIC DNA]</scope>
    <source>
        <strain evidence="8 9">NML 110608</strain>
    </source>
</reference>
<dbReference type="EMBL" id="MCGH01000003">
    <property type="protein sequence ID" value="ODM03513.1"/>
    <property type="molecule type" value="Genomic_DNA"/>
</dbReference>
<organism evidence="8 9">
    <name type="scientific">Eisenbergiella tayi</name>
    <dbReference type="NCBI Taxonomy" id="1432052"/>
    <lineage>
        <taxon>Bacteria</taxon>
        <taxon>Bacillati</taxon>
        <taxon>Bacillota</taxon>
        <taxon>Clostridia</taxon>
        <taxon>Lachnospirales</taxon>
        <taxon>Lachnospiraceae</taxon>
        <taxon>Eisenbergiella</taxon>
    </lineage>
</organism>
<dbReference type="Pfam" id="PF04616">
    <property type="entry name" value="Glyco_hydro_43"/>
    <property type="match status" value="1"/>
</dbReference>
<dbReference type="AlphaFoldDB" id="A0A1E3A424"/>
<sequence length="517" mass="57723">MKEAAEKKQVYNPYLPTYEYVPDGEPHVFGDRVYIYGSHDRFDGEMFCLNDYICYSADVKDLTEWKYEGVIFRKDQDPRNQNPSEDNSIPRIYDVKSRFGNGLNPPGIHALWAPDVVKGPDGRYYLYYCLDFLPEIGVAVCDTPAGSYEYLGLVRHKDGTVLGKGEDDLSQFDPGIFIDDDGEIYLYSGNAPMHKEHIGGKQGSQVMTLEPDMLTLKTEPRLLLPSIADSEGTGFEGHEFFEASSIRKIGNTYYFVYSSVLSHELCYSVSDKPDRDYKYGGTLIDIGDVGLNGRTAAEALNCLGNTHGGMEYINGQWYVFYHRQSNRTQFSRQGCAEKIEIADDGSIRQVPVTSCGLNDGPLEGKGTYPACICCRLTGKDGAVFSGQKEMQLHFPYLTQDVPDKEPDAEKEMSGDTLPVQYVANIKDGTMTGYKSFSFYNLQKITLKLRGKAKGTITVFTEDLTKPAGTLNVDVAADTWQDITGMVAVSNGPHDLYFRYEGEGALDFITFTLHADNQ</sequence>
<dbReference type="Gene3D" id="2.60.120.260">
    <property type="entry name" value="Galactose-binding domain-like"/>
    <property type="match status" value="1"/>
</dbReference>
<keyword evidence="2" id="KW-0858">Xylan degradation</keyword>
<accession>A0A1E3A424</accession>
<dbReference type="CDD" id="cd04084">
    <property type="entry name" value="CBM6_xylanase-like"/>
    <property type="match status" value="1"/>
</dbReference>
<dbReference type="PANTHER" id="PTHR43772">
    <property type="entry name" value="ENDO-1,4-BETA-XYLANASE"/>
    <property type="match status" value="1"/>
</dbReference>